<feature type="binding site" evidence="6">
    <location>
        <position position="272"/>
    </location>
    <ligand>
        <name>Ca(2+)</name>
        <dbReference type="ChEBI" id="CHEBI:29108"/>
        <label>1</label>
        <note>catalytic</note>
    </ligand>
</feature>
<evidence type="ECO:0000313" key="9">
    <source>
        <dbReference type="EMBL" id="KAJ8028760.1"/>
    </source>
</evidence>
<comment type="similarity">
    <text evidence="1 8">Belongs to the paraoxonase family.</text>
</comment>
<dbReference type="OrthoDB" id="423498at2759"/>
<keyword evidence="8" id="KW-0732">Signal</keyword>
<comment type="caution">
    <text evidence="9">The sequence shown here is derived from an EMBL/GenBank/DDBJ whole genome shotgun (WGS) entry which is preliminary data.</text>
</comment>
<accession>A0A9Q1BLP2</accession>
<proteinExistence type="inferred from homology"/>
<feature type="binding site" evidence="6">
    <location>
        <position position="51"/>
    </location>
    <ligand>
        <name>Ca(2+)</name>
        <dbReference type="ChEBI" id="CHEBI:29108"/>
        <label>1</label>
        <note>catalytic</note>
    </ligand>
</feature>
<dbReference type="InterPro" id="IPR011042">
    <property type="entry name" value="6-blade_b-propeller_TolB-like"/>
</dbReference>
<dbReference type="PRINTS" id="PR01785">
    <property type="entry name" value="PARAOXONASE"/>
</dbReference>
<dbReference type="Gene3D" id="2.120.10.30">
    <property type="entry name" value="TolB, C-terminal domain"/>
    <property type="match status" value="1"/>
</dbReference>
<comment type="catalytic activity">
    <reaction evidence="8">
        <text>a phenyl acetate + H2O = a phenol + acetate + H(+)</text>
        <dbReference type="Rhea" id="RHEA:17309"/>
        <dbReference type="ChEBI" id="CHEBI:15377"/>
        <dbReference type="ChEBI" id="CHEBI:15378"/>
        <dbReference type="ChEBI" id="CHEBI:30089"/>
        <dbReference type="ChEBI" id="CHEBI:33853"/>
        <dbReference type="ChEBI" id="CHEBI:140310"/>
        <dbReference type="EC" id="3.1.1.2"/>
    </reaction>
</comment>
<sequence length="366" mass="41053">MILKAFGVLLLLLAVHRVWKMSLKLEIYKKGYINRPGPCRNVLPIETGSEDIALASNGIAFISSGLNICRFTCKSSCDPRYCQYEGRIYKFDFNKPNDDVVTVKLPEELVDENFHPHGMDLWQDPDSGEIRLFVVNHRKTEESVEILKYNDESNSFSLVRSVRHKLFNSLNDVAAVGPDSFYAANDAYIGGCWRIVESFLGMPWCTIVYYDGETAKIVEKGRPYFNSVAVSKDGSSVFLTVPSDQQVNIYKRDNKDGSLKFYRSIEVGCRIDNVFIDDTTGDVWFGGHPSAHLLSQHVADADMKAPSQVIRVHPKGPADDPFSSYQLFSPFEDDGELVSASSSVALYKNKMLIGTVLHKAAFCEIN</sequence>
<evidence type="ECO:0000256" key="3">
    <source>
        <dbReference type="ARBA" id="ARBA00023157"/>
    </source>
</evidence>
<keyword evidence="3 7" id="KW-1015">Disulfide bond</keyword>
<feature type="active site" description="Proton acceptor" evidence="5">
    <location>
        <position position="117"/>
    </location>
</feature>
<feature type="disulfide bond" description="In form B" evidence="7">
    <location>
        <begin position="39"/>
        <end position="363"/>
    </location>
</feature>
<keyword evidence="6 8" id="KW-0106">Calcium</keyword>
<feature type="binding site" evidence="6">
    <location>
        <position position="50"/>
    </location>
    <ligand>
        <name>Ca(2+)</name>
        <dbReference type="ChEBI" id="CHEBI:29108"/>
        <label>1</label>
        <note>catalytic</note>
    </ligand>
</feature>
<evidence type="ECO:0000256" key="8">
    <source>
        <dbReference type="RuleBase" id="RU368025"/>
    </source>
</evidence>
<evidence type="ECO:0000256" key="2">
    <source>
        <dbReference type="ARBA" id="ARBA00022801"/>
    </source>
</evidence>
<dbReference type="Pfam" id="PF01731">
    <property type="entry name" value="Arylesterase"/>
    <property type="match status" value="1"/>
</dbReference>
<dbReference type="GO" id="GO:0046872">
    <property type="term" value="F:metal ion binding"/>
    <property type="evidence" value="ECO:0007669"/>
    <property type="project" value="UniProtKB-KW"/>
</dbReference>
<evidence type="ECO:0000256" key="5">
    <source>
        <dbReference type="PIRSR" id="PIRSR602640-1"/>
    </source>
</evidence>
<keyword evidence="2 8" id="KW-0378">Hydrolase</keyword>
<keyword evidence="10" id="KW-1185">Reference proteome</keyword>
<dbReference type="PANTHER" id="PTHR11799:SF12">
    <property type="entry name" value="PARAOXONASE-RELATED"/>
    <property type="match status" value="1"/>
</dbReference>
<gene>
    <name evidence="9" type="ORF">HOLleu_31091</name>
</gene>
<protein>
    <recommendedName>
        <fullName evidence="8">Paraoxonase</fullName>
        <ecNumber evidence="8">3.1.1.2</ecNumber>
    </recommendedName>
</protein>
<feature type="chain" id="PRO_5040543343" description="Paraoxonase" evidence="8">
    <location>
        <begin position="21"/>
        <end position="366"/>
    </location>
</feature>
<dbReference type="GO" id="GO:0004064">
    <property type="term" value="F:arylesterase activity"/>
    <property type="evidence" value="ECO:0007669"/>
    <property type="project" value="UniProtKB-UniRule"/>
</dbReference>
<feature type="binding site" evidence="6">
    <location>
        <position position="273"/>
    </location>
    <ligand>
        <name>Ca(2+)</name>
        <dbReference type="ChEBI" id="CHEBI:29108"/>
        <label>1</label>
        <note>catalytic</note>
    </ligand>
</feature>
<feature type="binding site" evidence="6">
    <location>
        <position position="171"/>
    </location>
    <ligand>
        <name>Ca(2+)</name>
        <dbReference type="ChEBI" id="CHEBI:29108"/>
        <label>1</label>
        <note>catalytic</note>
    </ligand>
</feature>
<evidence type="ECO:0000256" key="4">
    <source>
        <dbReference type="ARBA" id="ARBA00023180"/>
    </source>
</evidence>
<name>A0A9Q1BLP2_HOLLE</name>
<feature type="signal peptide" evidence="8">
    <location>
        <begin position="1"/>
        <end position="20"/>
    </location>
</feature>
<dbReference type="PANTHER" id="PTHR11799">
    <property type="entry name" value="PARAOXONASE"/>
    <property type="match status" value="1"/>
</dbReference>
<dbReference type="InterPro" id="IPR002640">
    <property type="entry name" value="Arylesterase"/>
</dbReference>
<organism evidence="9 10">
    <name type="scientific">Holothuria leucospilota</name>
    <name type="common">Black long sea cucumber</name>
    <name type="synonym">Mertensiothuria leucospilota</name>
    <dbReference type="NCBI Taxonomy" id="206669"/>
    <lineage>
        <taxon>Eukaryota</taxon>
        <taxon>Metazoa</taxon>
        <taxon>Echinodermata</taxon>
        <taxon>Eleutherozoa</taxon>
        <taxon>Echinozoa</taxon>
        <taxon>Holothuroidea</taxon>
        <taxon>Aspidochirotacea</taxon>
        <taxon>Aspidochirotida</taxon>
        <taxon>Holothuriidae</taxon>
        <taxon>Holothuria</taxon>
    </lineage>
</organism>
<dbReference type="Proteomes" id="UP001152320">
    <property type="component" value="Chromosome 15"/>
</dbReference>
<keyword evidence="4 8" id="KW-0325">Glycoprotein</keyword>
<evidence type="ECO:0000256" key="6">
    <source>
        <dbReference type="PIRSR" id="PIRSR602640-2"/>
    </source>
</evidence>
<dbReference type="AlphaFoldDB" id="A0A9Q1BLP2"/>
<keyword evidence="6 8" id="KW-0479">Metal-binding</keyword>
<evidence type="ECO:0000256" key="1">
    <source>
        <dbReference type="ARBA" id="ARBA00008595"/>
    </source>
</evidence>
<reference evidence="9" key="1">
    <citation type="submission" date="2021-10" db="EMBL/GenBank/DDBJ databases">
        <title>Tropical sea cucumber genome reveals ecological adaptation and Cuvierian tubules defense mechanism.</title>
        <authorList>
            <person name="Chen T."/>
        </authorList>
    </citation>
    <scope>NUCLEOTIDE SEQUENCE</scope>
    <source>
        <strain evidence="9">Nanhai2018</strain>
        <tissue evidence="9">Muscle</tissue>
    </source>
</reference>
<dbReference type="SUPFAM" id="SSF63829">
    <property type="entry name" value="Calcium-dependent phosphotriesterase"/>
    <property type="match status" value="1"/>
</dbReference>
<dbReference type="EMBL" id="JAIZAY010000015">
    <property type="protein sequence ID" value="KAJ8028760.1"/>
    <property type="molecule type" value="Genomic_DNA"/>
</dbReference>
<feature type="binding site" evidence="6">
    <location>
        <position position="172"/>
    </location>
    <ligand>
        <name>Ca(2+)</name>
        <dbReference type="ChEBI" id="CHEBI:29108"/>
        <label>1</label>
        <note>catalytic</note>
    </ligand>
</feature>
<dbReference type="InterPro" id="IPR051288">
    <property type="entry name" value="Serum_paraoxonase/arylesterase"/>
</dbReference>
<evidence type="ECO:0000313" key="10">
    <source>
        <dbReference type="Proteomes" id="UP001152320"/>
    </source>
</evidence>
<feature type="binding site" evidence="6">
    <location>
        <position position="226"/>
    </location>
    <ligand>
        <name>Ca(2+)</name>
        <dbReference type="ChEBI" id="CHEBI:29108"/>
        <label>1</label>
        <note>catalytic</note>
    </ligand>
</feature>
<dbReference type="EC" id="3.1.1.2" evidence="8"/>
<evidence type="ECO:0000256" key="7">
    <source>
        <dbReference type="PIRSR" id="PIRSR602640-3"/>
    </source>
</evidence>
<comment type="cofactor">
    <cofactor evidence="6 8">
        <name>Ca(2+)</name>
        <dbReference type="ChEBI" id="CHEBI:29108"/>
    </cofactor>
    <text evidence="6 8">Binds 2 calcium ions per subunit.</text>
</comment>